<protein>
    <submittedName>
        <fullName evidence="6">B12-dependent methionine synthase</fullName>
        <ecNumber evidence="6">2.1.1.13</ecNumber>
    </submittedName>
</protein>
<evidence type="ECO:0000256" key="1">
    <source>
        <dbReference type="ARBA" id="ARBA00010398"/>
    </source>
</evidence>
<evidence type="ECO:0000256" key="3">
    <source>
        <dbReference type="ARBA" id="ARBA00022691"/>
    </source>
</evidence>
<proteinExistence type="inferred from homology"/>
<reference evidence="6 7" key="1">
    <citation type="submission" date="2018-06" db="EMBL/GenBank/DDBJ databases">
        <authorList>
            <consortium name="Pathogen Informatics"/>
            <person name="Doyle S."/>
        </authorList>
    </citation>
    <scope>NUCLEOTIDE SEQUENCE [LARGE SCALE GENOMIC DNA]</scope>
    <source>
        <strain evidence="6 7">NCTC8622</strain>
    </source>
</reference>
<dbReference type="PANTHER" id="PTHR45833">
    <property type="entry name" value="METHIONINE SYNTHASE"/>
    <property type="match status" value="1"/>
</dbReference>
<dbReference type="InterPro" id="IPR011005">
    <property type="entry name" value="Dihydropteroate_synth-like_sf"/>
</dbReference>
<dbReference type="InterPro" id="IPR036589">
    <property type="entry name" value="HCY_dom_sf"/>
</dbReference>
<keyword evidence="3" id="KW-0949">S-adenosyl-L-methionine</keyword>
<dbReference type="Gene3D" id="3.20.20.20">
    <property type="entry name" value="Dihydropteroate synthase-like"/>
    <property type="match status" value="1"/>
</dbReference>
<dbReference type="EC" id="2.1.1.13" evidence="6"/>
<dbReference type="EMBL" id="UGCP01000002">
    <property type="protein sequence ID" value="STI82673.1"/>
    <property type="molecule type" value="Genomic_DNA"/>
</dbReference>
<keyword evidence="5" id="KW-0170">Cobalt</keyword>
<evidence type="ECO:0000256" key="4">
    <source>
        <dbReference type="ARBA" id="ARBA00022723"/>
    </source>
</evidence>
<accession>A0A376U0Z9</accession>
<dbReference type="AlphaFoldDB" id="A0A376U0Z9"/>
<dbReference type="InterPro" id="IPR050554">
    <property type="entry name" value="Met_Synthase/Corrinoid"/>
</dbReference>
<name>A0A376U0Z9_ECOLX</name>
<evidence type="ECO:0000313" key="7">
    <source>
        <dbReference type="Proteomes" id="UP000254079"/>
    </source>
</evidence>
<dbReference type="PANTHER" id="PTHR45833:SF1">
    <property type="entry name" value="METHIONINE SYNTHASE"/>
    <property type="match status" value="1"/>
</dbReference>
<keyword evidence="2 6" id="KW-0808">Transferase</keyword>
<evidence type="ECO:0000256" key="2">
    <source>
        <dbReference type="ARBA" id="ARBA00022679"/>
    </source>
</evidence>
<evidence type="ECO:0000313" key="6">
    <source>
        <dbReference type="EMBL" id="STI82673.1"/>
    </source>
</evidence>
<comment type="similarity">
    <text evidence="1">Belongs to the vitamin-B12 dependent methionine synthase family.</text>
</comment>
<sequence length="101" mass="11283">MSRAVEGLAPRKLPEIPVACRLSGLEPLNIGEDSLFVNVGERTNVTGSAKFKRLIKEEKYSEALDVAASRWKTLRRLSISTWMKDARRRSGDGAFSQSDCR</sequence>
<dbReference type="GO" id="GO:0046653">
    <property type="term" value="P:tetrahydrofolate metabolic process"/>
    <property type="evidence" value="ECO:0007669"/>
    <property type="project" value="TreeGrafter"/>
</dbReference>
<evidence type="ECO:0000256" key="5">
    <source>
        <dbReference type="ARBA" id="ARBA00023285"/>
    </source>
</evidence>
<keyword evidence="6" id="KW-0489">Methyltransferase</keyword>
<organism evidence="6 7">
    <name type="scientific">Escherichia coli</name>
    <dbReference type="NCBI Taxonomy" id="562"/>
    <lineage>
        <taxon>Bacteria</taxon>
        <taxon>Pseudomonadati</taxon>
        <taxon>Pseudomonadota</taxon>
        <taxon>Gammaproteobacteria</taxon>
        <taxon>Enterobacterales</taxon>
        <taxon>Enterobacteriaceae</taxon>
        <taxon>Escherichia</taxon>
    </lineage>
</organism>
<dbReference type="SUPFAM" id="SSF82282">
    <property type="entry name" value="Homocysteine S-methyltransferase"/>
    <property type="match status" value="1"/>
</dbReference>
<dbReference type="GO" id="GO:0032259">
    <property type="term" value="P:methylation"/>
    <property type="evidence" value="ECO:0007669"/>
    <property type="project" value="UniProtKB-KW"/>
</dbReference>
<dbReference type="GO" id="GO:0008705">
    <property type="term" value="F:methionine synthase activity"/>
    <property type="evidence" value="ECO:0007669"/>
    <property type="project" value="UniProtKB-EC"/>
</dbReference>
<dbReference type="GO" id="GO:0005829">
    <property type="term" value="C:cytosol"/>
    <property type="evidence" value="ECO:0007669"/>
    <property type="project" value="TreeGrafter"/>
</dbReference>
<dbReference type="GO" id="GO:0046872">
    <property type="term" value="F:metal ion binding"/>
    <property type="evidence" value="ECO:0007669"/>
    <property type="project" value="UniProtKB-KW"/>
</dbReference>
<dbReference type="GO" id="GO:0050667">
    <property type="term" value="P:homocysteine metabolic process"/>
    <property type="evidence" value="ECO:0007669"/>
    <property type="project" value="TreeGrafter"/>
</dbReference>
<keyword evidence="4" id="KW-0479">Metal-binding</keyword>
<dbReference type="Proteomes" id="UP000254079">
    <property type="component" value="Unassembled WGS sequence"/>
</dbReference>
<gene>
    <name evidence="6" type="primary">metH_3</name>
    <name evidence="6" type="ORF">NCTC8622_01673</name>
</gene>